<dbReference type="PANTHER" id="PTHR42789:SF1">
    <property type="entry name" value="D-ISOMER SPECIFIC 2-HYDROXYACID DEHYDROGENASE FAMILY PROTEIN (AFU_ORTHOLOGUE AFUA_6G10090)"/>
    <property type="match status" value="1"/>
</dbReference>
<accession>A0A160TTR0</accession>
<dbReference type="AlphaFoldDB" id="A0A160TTR0"/>
<comment type="similarity">
    <text evidence="1">Belongs to the D-isomer specific 2-hydroxyacid dehydrogenase family.</text>
</comment>
<dbReference type="EMBL" id="CZRL01000104">
    <property type="protein sequence ID" value="CUS54500.1"/>
    <property type="molecule type" value="Genomic_DNA"/>
</dbReference>
<dbReference type="InterPro" id="IPR036291">
    <property type="entry name" value="NAD(P)-bd_dom_sf"/>
</dbReference>
<dbReference type="InterPro" id="IPR050857">
    <property type="entry name" value="D-2-hydroxyacid_DH"/>
</dbReference>
<evidence type="ECO:0000313" key="5">
    <source>
        <dbReference type="EMBL" id="CUS54500.1"/>
    </source>
</evidence>
<dbReference type="Pfam" id="PF02826">
    <property type="entry name" value="2-Hacid_dh_C"/>
    <property type="match status" value="1"/>
</dbReference>
<evidence type="ECO:0000256" key="1">
    <source>
        <dbReference type="ARBA" id="ARBA00005854"/>
    </source>
</evidence>
<evidence type="ECO:0000259" key="4">
    <source>
        <dbReference type="Pfam" id="PF02826"/>
    </source>
</evidence>
<dbReference type="InterPro" id="IPR029753">
    <property type="entry name" value="D-isomer_DH_CS"/>
</dbReference>
<feature type="domain" description="D-isomer specific 2-hydroxyacid dehydrogenase NAD-binding" evidence="4">
    <location>
        <begin position="121"/>
        <end position="296"/>
    </location>
</feature>
<reference evidence="5" key="1">
    <citation type="submission" date="2015-10" db="EMBL/GenBank/DDBJ databases">
        <authorList>
            <person name="Gilbert D.G."/>
        </authorList>
    </citation>
    <scope>NUCLEOTIDE SEQUENCE</scope>
</reference>
<dbReference type="PROSITE" id="PS00671">
    <property type="entry name" value="D_2_HYDROXYACID_DH_3"/>
    <property type="match status" value="1"/>
</dbReference>
<evidence type="ECO:0000256" key="2">
    <source>
        <dbReference type="ARBA" id="ARBA00023002"/>
    </source>
</evidence>
<name>A0A160TTR0_9ZZZZ</name>
<organism evidence="5">
    <name type="scientific">hydrothermal vent metagenome</name>
    <dbReference type="NCBI Taxonomy" id="652676"/>
    <lineage>
        <taxon>unclassified sequences</taxon>
        <taxon>metagenomes</taxon>
        <taxon>ecological metagenomes</taxon>
    </lineage>
</organism>
<gene>
    <name evidence="5" type="ORF">MGWOODY_XGa814</name>
</gene>
<protein>
    <submittedName>
        <fullName evidence="5">D-3-phosphoglycerate dehydrogenase</fullName>
        <ecNumber evidence="5">1.1.1.95</ecNumber>
    </submittedName>
</protein>
<sequence>MTNREQFRVALSGAFKNQDGTPVFPMFDLGPLANDQEIDFEYVTGVDGRMSAESLEEFDALVLLLERFDANSIPTSNRLALIARFGVGFDTVDVEACKNKGIAVGITPNGVRRPVAASVLTYILALSGRLMVKDALVRGGPSTFSERAQHMGTGLVGKTLGSIGLGNIGTEIFRLCAPLDMNFIAHDPYIDPTVAKSVNVELKDLESIFRESDFLTINVPLGEETLHLVNSARLTLMKPTAYLINTSRGPVVDQTALVTALTQGVIAGAGLDVFDPEPPESDDPLLQLDNVILSPHALCWTDQCFAGIGAQDLEHVFAIKNGQVPQALADPSVADEPTFQRKLEHYRIHFGTQST</sequence>
<dbReference type="SUPFAM" id="SSF51735">
    <property type="entry name" value="NAD(P)-binding Rossmann-fold domains"/>
    <property type="match status" value="1"/>
</dbReference>
<dbReference type="Gene3D" id="3.40.50.720">
    <property type="entry name" value="NAD(P)-binding Rossmann-like Domain"/>
    <property type="match status" value="2"/>
</dbReference>
<keyword evidence="3" id="KW-0520">NAD</keyword>
<dbReference type="GO" id="GO:0004617">
    <property type="term" value="F:phosphoglycerate dehydrogenase activity"/>
    <property type="evidence" value="ECO:0007669"/>
    <property type="project" value="UniProtKB-EC"/>
</dbReference>
<dbReference type="PROSITE" id="PS00670">
    <property type="entry name" value="D_2_HYDROXYACID_DH_2"/>
    <property type="match status" value="1"/>
</dbReference>
<proteinExistence type="inferred from homology"/>
<evidence type="ECO:0000256" key="3">
    <source>
        <dbReference type="ARBA" id="ARBA00023027"/>
    </source>
</evidence>
<keyword evidence="2 5" id="KW-0560">Oxidoreductase</keyword>
<dbReference type="SUPFAM" id="SSF52283">
    <property type="entry name" value="Formate/glycerate dehydrogenase catalytic domain-like"/>
    <property type="match status" value="1"/>
</dbReference>
<dbReference type="InterPro" id="IPR006140">
    <property type="entry name" value="D-isomer_DH_NAD-bd"/>
</dbReference>
<dbReference type="GO" id="GO:0051287">
    <property type="term" value="F:NAD binding"/>
    <property type="evidence" value="ECO:0007669"/>
    <property type="project" value="InterPro"/>
</dbReference>
<dbReference type="PANTHER" id="PTHR42789">
    <property type="entry name" value="D-ISOMER SPECIFIC 2-HYDROXYACID DEHYDROGENASE FAMILY PROTEIN (AFU_ORTHOLOGUE AFUA_6G10090)"/>
    <property type="match status" value="1"/>
</dbReference>
<dbReference type="EC" id="1.1.1.95" evidence="5"/>